<dbReference type="SUPFAM" id="SSF48403">
    <property type="entry name" value="Ankyrin repeat"/>
    <property type="match status" value="1"/>
</dbReference>
<dbReference type="InterPro" id="IPR002110">
    <property type="entry name" value="Ankyrin_rpt"/>
</dbReference>
<proteinExistence type="predicted"/>
<dbReference type="Gene3D" id="1.25.40.20">
    <property type="entry name" value="Ankyrin repeat-containing domain"/>
    <property type="match status" value="2"/>
</dbReference>
<keyword evidence="1" id="KW-0677">Repeat</keyword>
<feature type="non-terminal residue" evidence="4">
    <location>
        <position position="1"/>
    </location>
</feature>
<evidence type="ECO:0000313" key="5">
    <source>
        <dbReference type="Proteomes" id="UP000193944"/>
    </source>
</evidence>
<evidence type="ECO:0000256" key="3">
    <source>
        <dbReference type="PROSITE-ProRule" id="PRU00023"/>
    </source>
</evidence>
<comment type="caution">
    <text evidence="4">The sequence shown here is derived from an EMBL/GenBank/DDBJ whole genome shotgun (WGS) entry which is preliminary data.</text>
</comment>
<evidence type="ECO:0000256" key="1">
    <source>
        <dbReference type="ARBA" id="ARBA00022737"/>
    </source>
</evidence>
<reference evidence="4 5" key="1">
    <citation type="submission" date="2016-08" db="EMBL/GenBank/DDBJ databases">
        <title>A Parts List for Fungal Cellulosomes Revealed by Comparative Genomics.</title>
        <authorList>
            <consortium name="DOE Joint Genome Institute"/>
            <person name="Haitjema C.H."/>
            <person name="Gilmore S.P."/>
            <person name="Henske J.K."/>
            <person name="Solomon K.V."/>
            <person name="De Groot R."/>
            <person name="Kuo A."/>
            <person name="Mondo S.J."/>
            <person name="Salamov A.A."/>
            <person name="Labutti K."/>
            <person name="Zhao Z."/>
            <person name="Chiniquy J."/>
            <person name="Barry K."/>
            <person name="Brewer H.M."/>
            <person name="Purvine S.O."/>
            <person name="Wright A.T."/>
            <person name="Boxma B."/>
            <person name="Van Alen T."/>
            <person name="Hackstein J.H."/>
            <person name="Baker S.E."/>
            <person name="Grigoriev I.V."/>
            <person name="O'Malley M.A."/>
        </authorList>
    </citation>
    <scope>NUCLEOTIDE SEQUENCE [LARGE SCALE GENOMIC DNA]</scope>
    <source>
        <strain evidence="4 5">S4</strain>
    </source>
</reference>
<feature type="repeat" description="ANK" evidence="3">
    <location>
        <begin position="48"/>
        <end position="80"/>
    </location>
</feature>
<feature type="repeat" description="ANK" evidence="3">
    <location>
        <begin position="151"/>
        <end position="177"/>
    </location>
</feature>
<dbReference type="AlphaFoldDB" id="A0A1Y1XLA6"/>
<keyword evidence="5" id="KW-1185">Reference proteome</keyword>
<dbReference type="EMBL" id="MCFG01000020">
    <property type="protein sequence ID" value="ORX86531.1"/>
    <property type="molecule type" value="Genomic_DNA"/>
</dbReference>
<accession>A0A1Y1XLA6</accession>
<dbReference type="Pfam" id="PF00023">
    <property type="entry name" value="Ank"/>
    <property type="match status" value="1"/>
</dbReference>
<dbReference type="PANTHER" id="PTHR24173:SF74">
    <property type="entry name" value="ANKYRIN REPEAT DOMAIN-CONTAINING PROTEIN 16"/>
    <property type="match status" value="1"/>
</dbReference>
<reference evidence="4 5" key="2">
    <citation type="submission" date="2016-08" db="EMBL/GenBank/DDBJ databases">
        <title>Pervasive Adenine N6-methylation of Active Genes in Fungi.</title>
        <authorList>
            <consortium name="DOE Joint Genome Institute"/>
            <person name="Mondo S.J."/>
            <person name="Dannebaum R.O."/>
            <person name="Kuo R.C."/>
            <person name="Labutti K."/>
            <person name="Haridas S."/>
            <person name="Kuo A."/>
            <person name="Salamov A."/>
            <person name="Ahrendt S.R."/>
            <person name="Lipzen A."/>
            <person name="Sullivan W."/>
            <person name="Andreopoulos W.B."/>
            <person name="Clum A."/>
            <person name="Lindquist E."/>
            <person name="Daum C."/>
            <person name="Ramamoorthy G.K."/>
            <person name="Gryganskyi A."/>
            <person name="Culley D."/>
            <person name="Magnuson J.K."/>
            <person name="James T.Y."/>
            <person name="O'Malley M.A."/>
            <person name="Stajich J.E."/>
            <person name="Spatafora J.W."/>
            <person name="Visel A."/>
            <person name="Grigoriev I.V."/>
        </authorList>
    </citation>
    <scope>NUCLEOTIDE SEQUENCE [LARGE SCALE GENOMIC DNA]</scope>
    <source>
        <strain evidence="4 5">S4</strain>
    </source>
</reference>
<dbReference type="OrthoDB" id="426293at2759"/>
<dbReference type="Pfam" id="PF12796">
    <property type="entry name" value="Ank_2"/>
    <property type="match status" value="1"/>
</dbReference>
<dbReference type="PANTHER" id="PTHR24173">
    <property type="entry name" value="ANKYRIN REPEAT CONTAINING"/>
    <property type="match status" value="1"/>
</dbReference>
<dbReference type="InterPro" id="IPR036770">
    <property type="entry name" value="Ankyrin_rpt-contain_sf"/>
</dbReference>
<dbReference type="PROSITE" id="PS50088">
    <property type="entry name" value="ANK_REPEAT"/>
    <property type="match status" value="2"/>
</dbReference>
<evidence type="ECO:0000256" key="2">
    <source>
        <dbReference type="ARBA" id="ARBA00023043"/>
    </source>
</evidence>
<feature type="non-terminal residue" evidence="4">
    <location>
        <position position="177"/>
    </location>
</feature>
<dbReference type="PROSITE" id="PS50297">
    <property type="entry name" value="ANK_REP_REGION"/>
    <property type="match status" value="2"/>
</dbReference>
<name>A0A1Y1XLA6_9FUNG</name>
<gene>
    <name evidence="4" type="ORF">BCR32DRAFT_190613</name>
</gene>
<protein>
    <submittedName>
        <fullName evidence="4">Ankyrin</fullName>
    </submittedName>
</protein>
<evidence type="ECO:0000313" key="4">
    <source>
        <dbReference type="EMBL" id="ORX86531.1"/>
    </source>
</evidence>
<dbReference type="SMART" id="SM00248">
    <property type="entry name" value="ANK"/>
    <property type="match status" value="5"/>
</dbReference>
<organism evidence="4 5">
    <name type="scientific">Anaeromyces robustus</name>
    <dbReference type="NCBI Taxonomy" id="1754192"/>
    <lineage>
        <taxon>Eukaryota</taxon>
        <taxon>Fungi</taxon>
        <taxon>Fungi incertae sedis</taxon>
        <taxon>Chytridiomycota</taxon>
        <taxon>Chytridiomycota incertae sedis</taxon>
        <taxon>Neocallimastigomycetes</taxon>
        <taxon>Neocallimastigales</taxon>
        <taxon>Neocallimastigaceae</taxon>
        <taxon>Anaeromyces</taxon>
    </lineage>
</organism>
<dbReference type="STRING" id="1754192.A0A1Y1XLA6"/>
<dbReference type="Proteomes" id="UP000193944">
    <property type="component" value="Unassembled WGS sequence"/>
</dbReference>
<sequence>VNAVDQDGNTPLHFLCGNDKYGRTYYSFTLLKFFLNHPEINKNAQNKIGYTPLMVASSQSNGMIVRFLIEYGADINLKSFKNQTALILACHCRSTYIVKMLIDHHAEVDTQDLIYGDTALTIISKYYQKNSNIMKILVEKGHPNVNIANWKGETPLLLACQSNNINNVRLLVENGAE</sequence>
<keyword evidence="2 3" id="KW-0040">ANK repeat</keyword>